<evidence type="ECO:0000313" key="2">
    <source>
        <dbReference type="Proteomes" id="UP000827889"/>
    </source>
</evidence>
<dbReference type="PANTHER" id="PTHR24559:SF444">
    <property type="entry name" value="REVERSE TRANSCRIPTASE DOMAIN-CONTAINING PROTEIN"/>
    <property type="match status" value="1"/>
</dbReference>
<dbReference type="InterPro" id="IPR043502">
    <property type="entry name" value="DNA/RNA_pol_sf"/>
</dbReference>
<dbReference type="InterPro" id="IPR053134">
    <property type="entry name" value="RNA-dir_DNA_polymerase"/>
</dbReference>
<gene>
    <name evidence="3" type="primary">LOC125312742</name>
</gene>
<dbReference type="Proteomes" id="UP000827889">
    <property type="component" value="Chromosome 10"/>
</dbReference>
<dbReference type="RefSeq" id="XP_048127821.1">
    <property type="nucleotide sequence ID" value="XM_048271864.1"/>
</dbReference>
<dbReference type="Gene3D" id="3.10.10.10">
    <property type="entry name" value="HIV Type 1 Reverse Transcriptase, subunit A, domain 1"/>
    <property type="match status" value="1"/>
</dbReference>
<accession>A0ABM3GU00</accession>
<sequence length="242" mass="27804">MADLLIDSASSNEIMSLMDGHSGYNRIFIAAEDVHKTAFGCPGAIGTFEWIVMPFGLKNAGTTYQRAINFIFHDMIGKFVEVYIDDVILKTDQAEASNKIIIGLIKQHLEDNPREWDSLLSIVLWVYRTSKRSSTRGSPYMLTYGREAVLPLEIIVRSLRVKLQRNMAKERYDEMMYANIDELGDNRTTALEKLMIHKQRVAKAYNKHVKIKRFKVGDLVRKTILPASLDNEKFGKWSPKWE</sequence>
<dbReference type="PANTHER" id="PTHR24559">
    <property type="entry name" value="TRANSPOSON TY3-I GAG-POL POLYPROTEIN"/>
    <property type="match status" value="1"/>
</dbReference>
<dbReference type="GeneID" id="125312742"/>
<dbReference type="Gene3D" id="3.30.420.10">
    <property type="entry name" value="Ribonuclease H-like superfamily/Ribonuclease H"/>
    <property type="match status" value="1"/>
</dbReference>
<dbReference type="SUPFAM" id="SSF56672">
    <property type="entry name" value="DNA/RNA polymerases"/>
    <property type="match status" value="1"/>
</dbReference>
<keyword evidence="2" id="KW-1185">Reference proteome</keyword>
<evidence type="ECO:0000313" key="3">
    <source>
        <dbReference type="RefSeq" id="XP_048127821.1"/>
    </source>
</evidence>
<dbReference type="InterPro" id="IPR000477">
    <property type="entry name" value="RT_dom"/>
</dbReference>
<proteinExistence type="predicted"/>
<dbReference type="Pfam" id="PF00078">
    <property type="entry name" value="RVT_1"/>
    <property type="match status" value="1"/>
</dbReference>
<evidence type="ECO:0000259" key="1">
    <source>
        <dbReference type="Pfam" id="PF00078"/>
    </source>
</evidence>
<dbReference type="InterPro" id="IPR036397">
    <property type="entry name" value="RNaseH_sf"/>
</dbReference>
<feature type="domain" description="Reverse transcriptase" evidence="1">
    <location>
        <begin position="8"/>
        <end position="109"/>
    </location>
</feature>
<dbReference type="CDD" id="cd01647">
    <property type="entry name" value="RT_LTR"/>
    <property type="match status" value="1"/>
</dbReference>
<protein>
    <submittedName>
        <fullName evidence="3">Uncharacterized protein LOC125312742</fullName>
    </submittedName>
</protein>
<name>A0ABM3GU00_9MYRT</name>
<reference evidence="3" key="1">
    <citation type="submission" date="2025-08" db="UniProtKB">
        <authorList>
            <consortium name="RefSeq"/>
        </authorList>
    </citation>
    <scope>IDENTIFICATION</scope>
    <source>
        <tissue evidence="3">Leaf</tissue>
    </source>
</reference>
<organism evidence="2 3">
    <name type="scientific">Rhodamnia argentea</name>
    <dbReference type="NCBI Taxonomy" id="178133"/>
    <lineage>
        <taxon>Eukaryota</taxon>
        <taxon>Viridiplantae</taxon>
        <taxon>Streptophyta</taxon>
        <taxon>Embryophyta</taxon>
        <taxon>Tracheophyta</taxon>
        <taxon>Spermatophyta</taxon>
        <taxon>Magnoliopsida</taxon>
        <taxon>eudicotyledons</taxon>
        <taxon>Gunneridae</taxon>
        <taxon>Pentapetalae</taxon>
        <taxon>rosids</taxon>
        <taxon>malvids</taxon>
        <taxon>Myrtales</taxon>
        <taxon>Myrtaceae</taxon>
        <taxon>Myrtoideae</taxon>
        <taxon>Myrteae</taxon>
        <taxon>Australasian group</taxon>
        <taxon>Rhodamnia</taxon>
    </lineage>
</organism>